<evidence type="ECO:0000313" key="1">
    <source>
        <dbReference type="EMBL" id="EMO05747.1"/>
    </source>
</evidence>
<evidence type="ECO:0000313" key="2">
    <source>
        <dbReference type="Proteomes" id="UP000012092"/>
    </source>
</evidence>
<proteinExistence type="predicted"/>
<comment type="caution">
    <text evidence="1">The sequence shown here is derived from an EMBL/GenBank/DDBJ whole genome shotgun (WGS) entry which is preliminary data.</text>
</comment>
<organism evidence="1 2">
    <name type="scientific">Leptospira interrogans serovar Icterohaemorrhagiae str. Verdun HP</name>
    <dbReference type="NCBI Taxonomy" id="1049910"/>
    <lineage>
        <taxon>Bacteria</taxon>
        <taxon>Pseudomonadati</taxon>
        <taxon>Spirochaetota</taxon>
        <taxon>Spirochaetia</taxon>
        <taxon>Leptospirales</taxon>
        <taxon>Leptospiraceae</taxon>
        <taxon>Leptospira</taxon>
    </lineage>
</organism>
<dbReference type="Proteomes" id="UP000012092">
    <property type="component" value="Unassembled WGS sequence"/>
</dbReference>
<protein>
    <submittedName>
        <fullName evidence="1">Uncharacterized protein</fullName>
    </submittedName>
</protein>
<sequence>MELVQPFSGFLVYDLKQTPEDFQVEEILPSDLIQKLGNG</sequence>
<gene>
    <name evidence="1" type="ORF">LEP1GSC116_1260</name>
</gene>
<dbReference type="EMBL" id="AHNZ02000377">
    <property type="protein sequence ID" value="EMO05747.1"/>
    <property type="molecule type" value="Genomic_DNA"/>
</dbReference>
<name>M6RC48_LEPIR</name>
<reference evidence="1 2" key="1">
    <citation type="submission" date="2013-01" db="EMBL/GenBank/DDBJ databases">
        <authorList>
            <person name="Harkins D.M."/>
            <person name="Durkin A.S."/>
            <person name="Brinkac L.M."/>
            <person name="Haft D.H."/>
            <person name="Selengut J.D."/>
            <person name="Sanka R."/>
            <person name="DePew J."/>
            <person name="Purushe J."/>
            <person name="Picardeau M."/>
            <person name="Werts C."/>
            <person name="Goarant C."/>
            <person name="Vinetz J.M."/>
            <person name="Sutton G.G."/>
            <person name="Nierman W.C."/>
            <person name="Fouts D.E."/>
        </authorList>
    </citation>
    <scope>NUCLEOTIDE SEQUENCE [LARGE SCALE GENOMIC DNA]</scope>
    <source>
        <strain evidence="1 2">Verdun HP</strain>
    </source>
</reference>
<dbReference type="AlphaFoldDB" id="M6RC48"/>
<accession>M6RC48</accession>